<reference evidence="2 4" key="2">
    <citation type="journal article" date="2011" name="PLoS Biol.">
        <title>Modernizing reference genome assemblies.</title>
        <authorList>
            <person name="Church D.M."/>
            <person name="Schneider V.A."/>
            <person name="Graves T."/>
            <person name="Auger K."/>
            <person name="Cunningham F."/>
            <person name="Bouk N."/>
            <person name="Chen H.C."/>
            <person name="Agarwala R."/>
            <person name="McLaren W.M."/>
            <person name="Ritchie G.R."/>
            <person name="Albracht D."/>
            <person name="Kremitzki M."/>
            <person name="Rock S."/>
            <person name="Kotkiewicz H."/>
            <person name="Kremitzki C."/>
            <person name="Wollam A."/>
            <person name="Trani L."/>
            <person name="Fulton L."/>
            <person name="Fulton R."/>
            <person name="Matthews L."/>
            <person name="Whitehead S."/>
            <person name="Chow W."/>
            <person name="Torrance J."/>
            <person name="Dunn M."/>
            <person name="Harden G."/>
            <person name="Threadgold G."/>
            <person name="Wood J."/>
            <person name="Collins J."/>
            <person name="Heath P."/>
            <person name="Griffiths G."/>
            <person name="Pelan S."/>
            <person name="Grafham D."/>
            <person name="Eichler E.E."/>
            <person name="Weinstock G."/>
            <person name="Mardis E.R."/>
            <person name="Wilson R.K."/>
            <person name="Howe K."/>
            <person name="Flicek P."/>
            <person name="Hubbard T."/>
        </authorList>
    </citation>
    <scope>NUCLEOTIDE SEQUENCE [LARGE SCALE GENOMIC DNA]</scope>
    <source>
        <strain evidence="2 4">C57BL/6J</strain>
    </source>
</reference>
<keyword evidence="4" id="KW-1185">Reference proteome</keyword>
<dbReference type="Proteomes" id="UP000000589">
    <property type="component" value="Chromosome 6"/>
</dbReference>
<sequence length="65" mass="6775">MGRRQERERCPWRRSGARSSITGAARRKGVPASAAAPGSPAMWPPPAGQVAGVRRVLEGPAAPSV</sequence>
<feature type="compositionally biased region" description="Low complexity" evidence="1">
    <location>
        <begin position="31"/>
        <end position="41"/>
    </location>
</feature>
<dbReference type="AlphaFoldDB" id="A0A9L6KDH9"/>
<reference evidence="2 4" key="1">
    <citation type="journal article" date="2009" name="PLoS Biol.">
        <title>Lineage-specific biology revealed by a finished genome assembly of the mouse.</title>
        <authorList>
            <consortium name="Mouse Genome Sequencing Consortium"/>
            <person name="Church D.M."/>
            <person name="Goodstadt L."/>
            <person name="Hillier L.W."/>
            <person name="Zody M.C."/>
            <person name="Goldstein S."/>
            <person name="She X."/>
            <person name="Bult C.J."/>
            <person name="Agarwala R."/>
            <person name="Cherry J.L."/>
            <person name="DiCuccio M."/>
            <person name="Hlavina W."/>
            <person name="Kapustin Y."/>
            <person name="Meric P."/>
            <person name="Maglott D."/>
            <person name="Birtle Z."/>
            <person name="Marques A.C."/>
            <person name="Graves T."/>
            <person name="Zhou S."/>
            <person name="Teague B."/>
            <person name="Potamousis K."/>
            <person name="Churas C."/>
            <person name="Place M."/>
            <person name="Herschleb J."/>
            <person name="Runnheim R."/>
            <person name="Forrest D."/>
            <person name="Amos-Landgraf J."/>
            <person name="Schwartz D.C."/>
            <person name="Cheng Z."/>
            <person name="Lindblad-Toh K."/>
            <person name="Eichler E.E."/>
            <person name="Ponting C.P."/>
        </authorList>
    </citation>
    <scope>NUCLEOTIDE SEQUENCE [LARGE SCALE GENOMIC DNA]</scope>
    <source>
        <strain evidence="2 4">C57BL/6J</strain>
    </source>
</reference>
<dbReference type="GeneTree" id="ENSGT01130000282459"/>
<evidence type="ECO:0000313" key="4">
    <source>
        <dbReference type="Proteomes" id="UP000000589"/>
    </source>
</evidence>
<proteinExistence type="predicted"/>
<dbReference type="MGI" id="MGI:7810218">
    <property type="gene designation" value="Gm63648"/>
</dbReference>
<reference evidence="2" key="4">
    <citation type="submission" date="2025-09" db="UniProtKB">
        <authorList>
            <consortium name="Ensembl"/>
        </authorList>
    </citation>
    <scope>IDENTIFICATION</scope>
    <source>
        <strain evidence="2">C57BL/6J</strain>
    </source>
</reference>
<reference evidence="2" key="3">
    <citation type="submission" date="2025-08" db="UniProtKB">
        <authorList>
            <consortium name="Ensembl"/>
        </authorList>
    </citation>
    <scope>IDENTIFICATION</scope>
    <source>
        <strain evidence="2">C57BL/6J</strain>
    </source>
</reference>
<name>A0A9L6KDH9_MOUSE</name>
<evidence type="ECO:0000313" key="2">
    <source>
        <dbReference type="Ensembl" id="ENSMUSP00000159631.1"/>
    </source>
</evidence>
<organism evidence="2 4">
    <name type="scientific">Mus musculus</name>
    <name type="common">Mouse</name>
    <dbReference type="NCBI Taxonomy" id="10090"/>
    <lineage>
        <taxon>Eukaryota</taxon>
        <taxon>Metazoa</taxon>
        <taxon>Chordata</taxon>
        <taxon>Craniata</taxon>
        <taxon>Vertebrata</taxon>
        <taxon>Euteleostomi</taxon>
        <taxon>Mammalia</taxon>
        <taxon>Eutheria</taxon>
        <taxon>Euarchontoglires</taxon>
        <taxon>Glires</taxon>
        <taxon>Rodentia</taxon>
        <taxon>Myomorpha</taxon>
        <taxon>Muroidea</taxon>
        <taxon>Muridae</taxon>
        <taxon>Murinae</taxon>
        <taxon>Mus</taxon>
        <taxon>Mus</taxon>
    </lineage>
</organism>
<feature type="compositionally biased region" description="Basic and acidic residues" evidence="1">
    <location>
        <begin position="1"/>
        <end position="11"/>
    </location>
</feature>
<evidence type="ECO:0000256" key="1">
    <source>
        <dbReference type="SAM" id="MobiDB-lite"/>
    </source>
</evidence>
<evidence type="ECO:0000313" key="3">
    <source>
        <dbReference type="MGI" id="MGI:7810218"/>
    </source>
</evidence>
<protein>
    <submittedName>
        <fullName evidence="2">Predicted gene, 63648</fullName>
    </submittedName>
</protein>
<dbReference type="Ensembl" id="ENSMUST00000249251.1">
    <property type="protein sequence ID" value="ENSMUSP00000159631.1"/>
    <property type="gene ID" value="ENSMUSG00000121578.1"/>
</dbReference>
<gene>
    <name evidence="2 3" type="primary">Gm63648</name>
</gene>
<accession>A0A9L6KDH9</accession>
<dbReference type="AGR" id="MGI:7810218"/>
<feature type="region of interest" description="Disordered" evidence="1">
    <location>
        <begin position="1"/>
        <end position="47"/>
    </location>
</feature>